<dbReference type="RefSeq" id="WP_168140623.1">
    <property type="nucleotide sequence ID" value="NZ_CP038798.1"/>
</dbReference>
<dbReference type="KEGG" id="mfre:EXE63_02505"/>
<gene>
    <name evidence="1" type="ORF">EXE63_02505</name>
</gene>
<organism evidence="1 2">
    <name type="scientific">Mycolicibacterium frederiksbergense</name>
    <dbReference type="NCBI Taxonomy" id="117567"/>
    <lineage>
        <taxon>Bacteria</taxon>
        <taxon>Bacillati</taxon>
        <taxon>Actinomycetota</taxon>
        <taxon>Actinomycetes</taxon>
        <taxon>Mycobacteriales</taxon>
        <taxon>Mycobacteriaceae</taxon>
        <taxon>Mycolicibacterium</taxon>
    </lineage>
</organism>
<evidence type="ECO:0000313" key="1">
    <source>
        <dbReference type="EMBL" id="QIV79896.1"/>
    </source>
</evidence>
<proteinExistence type="predicted"/>
<evidence type="ECO:0000313" key="2">
    <source>
        <dbReference type="Proteomes" id="UP000501849"/>
    </source>
</evidence>
<dbReference type="AlphaFoldDB" id="A0A6H0RYA4"/>
<keyword evidence="2" id="KW-1185">Reference proteome</keyword>
<reference evidence="1 2" key="1">
    <citation type="submission" date="2019-04" db="EMBL/GenBank/DDBJ databases">
        <title>Draft, Whole-Genome Sequence of the Anthracene-degrading Mycobacterium frederiksbergense LB501T, Isolated from a Polycyclic Aromatic Hydrocarbon (PAH)-Contaminated Soil.</title>
        <authorList>
            <person name="Augelletti F."/>
        </authorList>
    </citation>
    <scope>NUCLEOTIDE SEQUENCE [LARGE SCALE GENOMIC DNA]</scope>
    <source>
        <strain evidence="1 2">LB 501T</strain>
        <plasmid evidence="1 2">unnamed2</plasmid>
    </source>
</reference>
<accession>A0A6H0RYA4</accession>
<geneLocation type="plasmid" evidence="1 2">
    <name>unnamed2</name>
</geneLocation>
<dbReference type="EMBL" id="CP038798">
    <property type="protein sequence ID" value="QIV79896.1"/>
    <property type="molecule type" value="Genomic_DNA"/>
</dbReference>
<name>A0A6H0RYA4_9MYCO</name>
<dbReference type="Proteomes" id="UP000501849">
    <property type="component" value="Plasmid unnamed2"/>
</dbReference>
<sequence length="167" mass="18103">MDPVEHAAEILRFQQRVVMGPLDSDCFVWSGGLSDDGYGVFRVTRDGVRRVVRTSRYALALSLKGSVLEPDVYSLHSCDDPICVRVTTAEEVVRGLGTHLVGGDLRDNMRRMALMRRGGGRRAILARGAGAAARAERSRAIRAAVVNGWDADLVAAALLGSVQPTLW</sequence>
<protein>
    <submittedName>
        <fullName evidence="1">Uncharacterized protein</fullName>
    </submittedName>
</protein>
<keyword evidence="1" id="KW-0614">Plasmid</keyword>